<keyword evidence="6" id="KW-1185">Reference proteome</keyword>
<feature type="region of interest" description="Disordered" evidence="3">
    <location>
        <begin position="89"/>
        <end position="126"/>
    </location>
</feature>
<dbReference type="InterPro" id="IPR009067">
    <property type="entry name" value="TAF_II_230-bd"/>
</dbReference>
<dbReference type="PANTHER" id="PTHR13900:SF0">
    <property type="entry name" value="TRANSCRIPTION INITIATION FACTOR TFIID SUBUNIT 1"/>
    <property type="match status" value="1"/>
</dbReference>
<feature type="compositionally biased region" description="Basic residues" evidence="3">
    <location>
        <begin position="176"/>
        <end position="186"/>
    </location>
</feature>
<dbReference type="GO" id="GO:0003743">
    <property type="term" value="F:translation initiation factor activity"/>
    <property type="evidence" value="ECO:0007669"/>
    <property type="project" value="UniProtKB-KW"/>
</dbReference>
<dbReference type="Gene3D" id="1.10.1100.10">
    <property type="entry name" value="TAFII-230 TBP-binding domain"/>
    <property type="match status" value="1"/>
</dbReference>
<sequence>MNDDSSSEAQMGDFDLTSFMFGNIDESGQLENDDLLDKDTKKYLSSLSKLGFSSMVSEVIDSSELRGIENGHEDSSTVADKSPTAQDFFDIDELAEETTSNKKEVSESDYDGDNEQNDKQTDRSKRLETPLAAMLPSKYENVDVTTLFPDFRVGKVLRFSRLFKPNKSSRLPKAWRNVKTKRKKRRQSDANDYNSSDNDYKPQLLFQEKFLQPIESFSKQTNPNKQENEDGSNNQAYWRCGPAKLWYDMLGVPENGEEFDYGFKLKDDK</sequence>
<comment type="caution">
    <text evidence="5">The sequence shown here is derived from an EMBL/GenBank/DDBJ whole genome shotgun (WGS) entry which is preliminary data.</text>
</comment>
<dbReference type="InterPro" id="IPR040240">
    <property type="entry name" value="TAF1"/>
</dbReference>
<keyword evidence="5" id="KW-0396">Initiation factor</keyword>
<accession>A0A6G0WE21</accession>
<evidence type="ECO:0000256" key="1">
    <source>
        <dbReference type="ARBA" id="ARBA00023015"/>
    </source>
</evidence>
<dbReference type="GO" id="GO:0017025">
    <property type="term" value="F:TBP-class protein binding"/>
    <property type="evidence" value="ECO:0007669"/>
    <property type="project" value="InterPro"/>
</dbReference>
<protein>
    <submittedName>
        <fullName evidence="5">Transcription initiation factor TFIID subunit 1</fullName>
    </submittedName>
</protein>
<dbReference type="PANTHER" id="PTHR13900">
    <property type="entry name" value="TRANSCRIPTION INITIATION FACTOR TFIID"/>
    <property type="match status" value="1"/>
</dbReference>
<evidence type="ECO:0000259" key="4">
    <source>
        <dbReference type="Pfam" id="PF09247"/>
    </source>
</evidence>
<dbReference type="Proteomes" id="UP000478052">
    <property type="component" value="Unassembled WGS sequence"/>
</dbReference>
<feature type="non-terminal residue" evidence="5">
    <location>
        <position position="269"/>
    </location>
</feature>
<evidence type="ECO:0000256" key="3">
    <source>
        <dbReference type="SAM" id="MobiDB-lite"/>
    </source>
</evidence>
<proteinExistence type="predicted"/>
<keyword evidence="5" id="KW-0648">Protein biosynthesis</keyword>
<dbReference type="EMBL" id="VUJU01008884">
    <property type="protein sequence ID" value="KAF0724588.1"/>
    <property type="molecule type" value="Genomic_DNA"/>
</dbReference>
<dbReference type="OrthoDB" id="5752at2759"/>
<dbReference type="AlphaFoldDB" id="A0A6G0WE21"/>
<gene>
    <name evidence="5" type="ORF">FWK35_00020307</name>
</gene>
<evidence type="ECO:0000313" key="5">
    <source>
        <dbReference type="EMBL" id="KAF0724588.1"/>
    </source>
</evidence>
<evidence type="ECO:0000313" key="6">
    <source>
        <dbReference type="Proteomes" id="UP000478052"/>
    </source>
</evidence>
<feature type="compositionally biased region" description="Basic and acidic residues" evidence="3">
    <location>
        <begin position="116"/>
        <end position="126"/>
    </location>
</feature>
<organism evidence="5 6">
    <name type="scientific">Aphis craccivora</name>
    <name type="common">Cowpea aphid</name>
    <dbReference type="NCBI Taxonomy" id="307492"/>
    <lineage>
        <taxon>Eukaryota</taxon>
        <taxon>Metazoa</taxon>
        <taxon>Ecdysozoa</taxon>
        <taxon>Arthropoda</taxon>
        <taxon>Hexapoda</taxon>
        <taxon>Insecta</taxon>
        <taxon>Pterygota</taxon>
        <taxon>Neoptera</taxon>
        <taxon>Paraneoptera</taxon>
        <taxon>Hemiptera</taxon>
        <taxon>Sternorrhyncha</taxon>
        <taxon>Aphidomorpha</taxon>
        <taxon>Aphidoidea</taxon>
        <taxon>Aphididae</taxon>
        <taxon>Aphidini</taxon>
        <taxon>Aphis</taxon>
        <taxon>Aphis</taxon>
    </lineage>
</organism>
<dbReference type="GO" id="GO:0051123">
    <property type="term" value="P:RNA polymerase II preinitiation complex assembly"/>
    <property type="evidence" value="ECO:0007669"/>
    <property type="project" value="TreeGrafter"/>
</dbReference>
<evidence type="ECO:0000256" key="2">
    <source>
        <dbReference type="ARBA" id="ARBA00023163"/>
    </source>
</evidence>
<feature type="domain" description="TAFII-230 TBP-binding" evidence="4">
    <location>
        <begin position="4"/>
        <end position="64"/>
    </location>
</feature>
<dbReference type="Pfam" id="PF09247">
    <property type="entry name" value="TBP-binding"/>
    <property type="match status" value="1"/>
</dbReference>
<keyword evidence="1" id="KW-0805">Transcription regulation</keyword>
<name>A0A6G0WE21_APHCR</name>
<dbReference type="GO" id="GO:0016251">
    <property type="term" value="F:RNA polymerase II general transcription initiation factor activity"/>
    <property type="evidence" value="ECO:0007669"/>
    <property type="project" value="InterPro"/>
</dbReference>
<keyword evidence="2" id="KW-0804">Transcription</keyword>
<dbReference type="InterPro" id="IPR036741">
    <property type="entry name" value="TAFII-230_TBP-bd_sf"/>
</dbReference>
<feature type="region of interest" description="Disordered" evidence="3">
    <location>
        <begin position="173"/>
        <end position="200"/>
    </location>
</feature>
<dbReference type="GO" id="GO:0004402">
    <property type="term" value="F:histone acetyltransferase activity"/>
    <property type="evidence" value="ECO:0007669"/>
    <property type="project" value="InterPro"/>
</dbReference>
<dbReference type="SUPFAM" id="SSF47055">
    <property type="entry name" value="TAF(II)230 TBP-binding fragment"/>
    <property type="match status" value="1"/>
</dbReference>
<reference evidence="5 6" key="1">
    <citation type="submission" date="2019-08" db="EMBL/GenBank/DDBJ databases">
        <title>Whole genome of Aphis craccivora.</title>
        <authorList>
            <person name="Voronova N.V."/>
            <person name="Shulinski R.S."/>
            <person name="Bandarenka Y.V."/>
            <person name="Zhorov D.G."/>
            <person name="Warner D."/>
        </authorList>
    </citation>
    <scope>NUCLEOTIDE SEQUENCE [LARGE SCALE GENOMIC DNA]</scope>
    <source>
        <strain evidence="5">180601</strain>
        <tissue evidence="5">Whole Body</tissue>
    </source>
</reference>
<dbReference type="GO" id="GO:0005669">
    <property type="term" value="C:transcription factor TFIID complex"/>
    <property type="evidence" value="ECO:0007669"/>
    <property type="project" value="InterPro"/>
</dbReference>